<accession>A0AAW8F5E6</accession>
<dbReference type="Gene3D" id="2.130.10.10">
    <property type="entry name" value="YVTN repeat-like/Quinoprotein amine dehydrogenase"/>
    <property type="match status" value="1"/>
</dbReference>
<feature type="region of interest" description="Disordered" evidence="1">
    <location>
        <begin position="67"/>
        <end position="140"/>
    </location>
</feature>
<dbReference type="AlphaFoldDB" id="A0AAW8F5E6"/>
<sequence>MVQGTHSTLRLWDVAEGTATTPCRDQVEDLTKAAFSPDGRTPAMTGTFAASLGNIADRTSIALPHPRPTLDLAFAPDGRTLAPGGRDGTARQRGGLQPGRQDPGYSAMWSPRGEDPSALTPFVTRRKSSFSASAEPAATV</sequence>
<evidence type="ECO:0000313" key="3">
    <source>
        <dbReference type="Proteomes" id="UP001234216"/>
    </source>
</evidence>
<dbReference type="InterPro" id="IPR015943">
    <property type="entry name" value="WD40/YVTN_repeat-like_dom_sf"/>
</dbReference>
<evidence type="ECO:0000313" key="2">
    <source>
        <dbReference type="EMBL" id="MDQ0905331.1"/>
    </source>
</evidence>
<dbReference type="Proteomes" id="UP001234216">
    <property type="component" value="Unassembled WGS sequence"/>
</dbReference>
<dbReference type="EMBL" id="JAUSZV010000005">
    <property type="protein sequence ID" value="MDQ0905331.1"/>
    <property type="molecule type" value="Genomic_DNA"/>
</dbReference>
<organism evidence="2 3">
    <name type="scientific">Streptomyces canus</name>
    <dbReference type="NCBI Taxonomy" id="58343"/>
    <lineage>
        <taxon>Bacteria</taxon>
        <taxon>Bacillati</taxon>
        <taxon>Actinomycetota</taxon>
        <taxon>Actinomycetes</taxon>
        <taxon>Kitasatosporales</taxon>
        <taxon>Streptomycetaceae</taxon>
        <taxon>Streptomyces</taxon>
        <taxon>Streptomyces aurantiacus group</taxon>
    </lineage>
</organism>
<evidence type="ECO:0000256" key="1">
    <source>
        <dbReference type="SAM" id="MobiDB-lite"/>
    </source>
</evidence>
<comment type="caution">
    <text evidence="2">The sequence shown here is derived from an EMBL/GenBank/DDBJ whole genome shotgun (WGS) entry which is preliminary data.</text>
</comment>
<name>A0AAW8F5E6_9ACTN</name>
<gene>
    <name evidence="2" type="ORF">QFZ22_001316</name>
</gene>
<reference evidence="2" key="1">
    <citation type="submission" date="2023-07" db="EMBL/GenBank/DDBJ databases">
        <title>Comparative genomics of wheat-associated soil bacteria to identify genetic determinants of phenazine resistance.</title>
        <authorList>
            <person name="Mouncey N."/>
        </authorList>
    </citation>
    <scope>NUCLEOTIDE SEQUENCE</scope>
    <source>
        <strain evidence="2">V4I22</strain>
    </source>
</reference>
<proteinExistence type="predicted"/>
<protein>
    <submittedName>
        <fullName evidence="2">WD40 repeat protein</fullName>
    </submittedName>
</protein>
<dbReference type="SUPFAM" id="SSF50960">
    <property type="entry name" value="TolB, C-terminal domain"/>
    <property type="match status" value="1"/>
</dbReference>